<dbReference type="OrthoDB" id="8020at2157"/>
<reference evidence="2" key="1">
    <citation type="submission" date="2016-12" db="EMBL/GenBank/DDBJ databases">
        <authorList>
            <person name="Herbold C."/>
        </authorList>
    </citation>
    <scope>NUCLEOTIDE SEQUENCE [LARGE SCALE GENOMIC DNA]</scope>
</reference>
<gene>
    <name evidence="1" type="ORF">NSIN_20394</name>
</gene>
<keyword evidence="2" id="KW-1185">Reference proteome</keyword>
<sequence length="155" mass="18716">MTDSKIDWFEDFLGLGYHVYDVRPTIYLIFDGRRKLADTWNKIIKYWPDDEIKIRFFEGTDNYEFILYCKSRILQTTNVFLKSLKISDNYKQFLDEYNGSMSLQLAIYFTKEKKYELEIFKFKKKVSDVQFLKKDDDTNDDFIVSQARKKLENKG</sequence>
<dbReference type="RefSeq" id="WP_101009416.1">
    <property type="nucleotide sequence ID" value="NZ_FRFC01000003.1"/>
</dbReference>
<dbReference type="AlphaFoldDB" id="A0A2H1EG55"/>
<accession>A0A2H1EG55</accession>
<dbReference type="Proteomes" id="UP000232412">
    <property type="component" value="Unassembled WGS sequence"/>
</dbReference>
<organism evidence="1 2">
    <name type="scientific">Nitrosotalea sinensis</name>
    <dbReference type="NCBI Taxonomy" id="1499975"/>
    <lineage>
        <taxon>Archaea</taxon>
        <taxon>Nitrososphaerota</taxon>
        <taxon>Nitrososphaeria</taxon>
        <taxon>Nitrosotaleales</taxon>
        <taxon>Nitrosotaleaceae</taxon>
        <taxon>Nitrosotalea</taxon>
    </lineage>
</organism>
<dbReference type="EMBL" id="FRFC01000003">
    <property type="protein sequence ID" value="SHO44637.1"/>
    <property type="molecule type" value="Genomic_DNA"/>
</dbReference>
<name>A0A2H1EG55_9ARCH</name>
<evidence type="ECO:0000313" key="1">
    <source>
        <dbReference type="EMBL" id="SHO44637.1"/>
    </source>
</evidence>
<protein>
    <submittedName>
        <fullName evidence="1">Uncharacterized protein</fullName>
    </submittedName>
</protein>
<evidence type="ECO:0000313" key="2">
    <source>
        <dbReference type="Proteomes" id="UP000232412"/>
    </source>
</evidence>
<proteinExistence type="predicted"/>